<dbReference type="GeneTree" id="ENSGT00940000164709"/>
<dbReference type="Ensembl" id="ENSCJAT00000135123.1">
    <property type="protein sequence ID" value="ENSCJAP00000090675.1"/>
    <property type="gene ID" value="ENSCJAG00000084776.1"/>
</dbReference>
<proteinExistence type="predicted"/>
<accession>A0A8I4A554</accession>
<dbReference type="Proteomes" id="UP000008225">
    <property type="component" value="Chromosome 16"/>
</dbReference>
<dbReference type="PRINTS" id="PR02045">
    <property type="entry name" value="F138DOMAIN"/>
</dbReference>
<evidence type="ECO:0000313" key="2">
    <source>
        <dbReference type="Proteomes" id="UP000008225"/>
    </source>
</evidence>
<dbReference type="AlphaFoldDB" id="A0A8I4A554"/>
<organism evidence="1 2">
    <name type="scientific">Callithrix jacchus</name>
    <name type="common">White-tufted-ear marmoset</name>
    <name type="synonym">Simia Jacchus</name>
    <dbReference type="NCBI Taxonomy" id="9483"/>
    <lineage>
        <taxon>Eukaryota</taxon>
        <taxon>Metazoa</taxon>
        <taxon>Chordata</taxon>
        <taxon>Craniata</taxon>
        <taxon>Vertebrata</taxon>
        <taxon>Euteleostomi</taxon>
        <taxon>Mammalia</taxon>
        <taxon>Eutheria</taxon>
        <taxon>Euarchontoglires</taxon>
        <taxon>Primates</taxon>
        <taxon>Haplorrhini</taxon>
        <taxon>Platyrrhini</taxon>
        <taxon>Cebidae</taxon>
        <taxon>Callitrichinae</taxon>
        <taxon>Callithrix</taxon>
        <taxon>Callithrix</taxon>
    </lineage>
</organism>
<evidence type="ECO:0000313" key="1">
    <source>
        <dbReference type="Ensembl" id="ENSCJAP00000090675.1"/>
    </source>
</evidence>
<keyword evidence="2" id="KW-1185">Reference proteome</keyword>
<dbReference type="PANTHER" id="PTHR46254">
    <property type="entry name" value="PROTEIN GVQW1-RELATED"/>
    <property type="match status" value="1"/>
</dbReference>
<name>A0A8I4A554_CALJA</name>
<reference evidence="1 2" key="1">
    <citation type="submission" date="2009-03" db="EMBL/GenBank/DDBJ databases">
        <authorList>
            <person name="Warren W."/>
            <person name="Ye L."/>
            <person name="Minx P."/>
            <person name="Worley K."/>
            <person name="Gibbs R."/>
            <person name="Wilson R.K."/>
        </authorList>
    </citation>
    <scope>NUCLEOTIDE SEQUENCE [LARGE SCALE GENOMIC DNA]</scope>
</reference>
<protein>
    <submittedName>
        <fullName evidence="1">Uncharacterized protein</fullName>
    </submittedName>
</protein>
<sequence>LCRQAGVQWHNLSSLQPPPPGFRRFFHLSLLSSWDYRCALPHPANFCIFSRDWSAVAQSWFTTTSSDSQASGPQVAGITGVHHHTQLIFVFLVETGFHHIGQAVLELLASNSWPLVILLLRPPKVLGLQV</sequence>
<reference evidence="1" key="2">
    <citation type="submission" date="2025-08" db="UniProtKB">
        <authorList>
            <consortium name="Ensembl"/>
        </authorList>
    </citation>
    <scope>IDENTIFICATION</scope>
</reference>
<reference evidence="1" key="3">
    <citation type="submission" date="2025-09" db="UniProtKB">
        <authorList>
            <consortium name="Ensembl"/>
        </authorList>
    </citation>
    <scope>IDENTIFICATION</scope>
</reference>